<name>S5Z4B8_GEOG3</name>
<evidence type="ECO:0000313" key="2">
    <source>
        <dbReference type="EMBL" id="AGT33889.1"/>
    </source>
</evidence>
<protein>
    <submittedName>
        <fullName evidence="2">Uncharacterized protein</fullName>
    </submittedName>
</protein>
<keyword evidence="2" id="KW-0614">Plasmid</keyword>
<dbReference type="KEGG" id="gjf:M493_00050"/>
<dbReference type="Gene3D" id="3.90.850.10">
    <property type="entry name" value="Fumarylacetoacetase-like, C-terminal domain"/>
    <property type="match status" value="1"/>
</dbReference>
<dbReference type="Proteomes" id="UP000015500">
    <property type="component" value="Plasmid pBt40"/>
</dbReference>
<evidence type="ECO:0000256" key="1">
    <source>
        <dbReference type="SAM" id="MobiDB-lite"/>
    </source>
</evidence>
<accession>S5Z4B8</accession>
<geneLocation type="plasmid" evidence="2 3">
    <name>pBt40</name>
</geneLocation>
<dbReference type="PATRIC" id="fig|1345697.3.peg.3638"/>
<dbReference type="EMBL" id="CP006255">
    <property type="protein sequence ID" value="AGT33889.1"/>
    <property type="molecule type" value="Genomic_DNA"/>
</dbReference>
<dbReference type="GO" id="GO:0003824">
    <property type="term" value="F:catalytic activity"/>
    <property type="evidence" value="ECO:0007669"/>
    <property type="project" value="InterPro"/>
</dbReference>
<organism evidence="2 3">
    <name type="scientific">Geobacillus genomosp. 3</name>
    <dbReference type="NCBI Taxonomy" id="1921421"/>
    <lineage>
        <taxon>Bacteria</taxon>
        <taxon>Bacillati</taxon>
        <taxon>Bacillota</taxon>
        <taxon>Bacilli</taxon>
        <taxon>Bacillales</taxon>
        <taxon>Anoxybacillaceae</taxon>
        <taxon>Geobacillus</taxon>
    </lineage>
</organism>
<dbReference type="InterPro" id="IPR036663">
    <property type="entry name" value="Fumarylacetoacetase_C_sf"/>
</dbReference>
<feature type="compositionally biased region" description="Basic residues" evidence="1">
    <location>
        <begin position="21"/>
        <end position="37"/>
    </location>
</feature>
<evidence type="ECO:0000313" key="3">
    <source>
        <dbReference type="Proteomes" id="UP000015500"/>
    </source>
</evidence>
<reference evidence="2 3" key="1">
    <citation type="journal article" date="2014" name="Genome Announc.">
        <title>Complete Genome Sequence of the Thermophilic Polychlorinated Biphenyl Degrader Geobacillus sp. Strain JF8 (NBRC 109937).</title>
        <authorList>
            <person name="Shintani M."/>
            <person name="Ohtsubo Y."/>
            <person name="Fukuda K."/>
            <person name="Hosoyama A."/>
            <person name="Ohji S."/>
            <person name="Yamazoe A."/>
            <person name="Fujita N."/>
            <person name="Nagata Y."/>
            <person name="Tsuda M."/>
            <person name="Hatta T."/>
            <person name="Kimbara K."/>
        </authorList>
    </citation>
    <scope>NUCLEOTIDE SEQUENCE [LARGE SCALE GENOMIC DNA]</scope>
    <source>
        <strain evidence="2 3">JF8</strain>
    </source>
</reference>
<dbReference type="HOGENOM" id="CLU_2409069_0_0_9"/>
<proteinExistence type="predicted"/>
<sequence>MFIEARITAKLALWRQEAVHKEKRRPFGQLERKHHAKGGGLSRDVMQNQRLQEIAEYLHNAEREKRNMRRITAEMYPSLTVEEAYQVQEAIV</sequence>
<keyword evidence="3" id="KW-1185">Reference proteome</keyword>
<gene>
    <name evidence="2" type="ORF">M493_00050</name>
</gene>
<dbReference type="AlphaFoldDB" id="S5Z4B8"/>
<feature type="region of interest" description="Disordered" evidence="1">
    <location>
        <begin position="21"/>
        <end position="45"/>
    </location>
</feature>